<gene>
    <name evidence="6" type="ORF">SAMN04487996_103178</name>
</gene>
<keyword evidence="2" id="KW-0238">DNA-binding</keyword>
<dbReference type="GO" id="GO:0006355">
    <property type="term" value="P:regulation of DNA-templated transcription"/>
    <property type="evidence" value="ECO:0007669"/>
    <property type="project" value="InterPro"/>
</dbReference>
<dbReference type="Gene3D" id="3.40.50.2300">
    <property type="match status" value="1"/>
</dbReference>
<feature type="domain" description="Response regulatory" evidence="5">
    <location>
        <begin position="2"/>
        <end position="118"/>
    </location>
</feature>
<evidence type="ECO:0000256" key="3">
    <source>
        <dbReference type="PROSITE-ProRule" id="PRU00169"/>
    </source>
</evidence>
<evidence type="ECO:0000256" key="1">
    <source>
        <dbReference type="ARBA" id="ARBA00022553"/>
    </source>
</evidence>
<dbReference type="SUPFAM" id="SSF46894">
    <property type="entry name" value="C-terminal effector domain of the bipartite response regulators"/>
    <property type="match status" value="1"/>
</dbReference>
<dbReference type="SMART" id="SM00448">
    <property type="entry name" value="REC"/>
    <property type="match status" value="1"/>
</dbReference>
<evidence type="ECO:0000313" key="7">
    <source>
        <dbReference type="Proteomes" id="UP000198748"/>
    </source>
</evidence>
<dbReference type="PRINTS" id="PR00038">
    <property type="entry name" value="HTHLUXR"/>
</dbReference>
<dbReference type="Pfam" id="PF00196">
    <property type="entry name" value="GerE"/>
    <property type="match status" value="1"/>
</dbReference>
<organism evidence="6 7">
    <name type="scientific">Dyadobacter soli</name>
    <dbReference type="NCBI Taxonomy" id="659014"/>
    <lineage>
        <taxon>Bacteria</taxon>
        <taxon>Pseudomonadati</taxon>
        <taxon>Bacteroidota</taxon>
        <taxon>Cytophagia</taxon>
        <taxon>Cytophagales</taxon>
        <taxon>Spirosomataceae</taxon>
        <taxon>Dyadobacter</taxon>
    </lineage>
</organism>
<dbReference type="AlphaFoldDB" id="A0A1G6ZP67"/>
<evidence type="ECO:0000259" key="4">
    <source>
        <dbReference type="PROSITE" id="PS50043"/>
    </source>
</evidence>
<dbReference type="InterPro" id="IPR011006">
    <property type="entry name" value="CheY-like_superfamily"/>
</dbReference>
<name>A0A1G6ZP67_9BACT</name>
<dbReference type="CDD" id="cd17535">
    <property type="entry name" value="REC_NarL-like"/>
    <property type="match status" value="1"/>
</dbReference>
<dbReference type="InterPro" id="IPR039420">
    <property type="entry name" value="WalR-like"/>
</dbReference>
<dbReference type="PANTHER" id="PTHR43214">
    <property type="entry name" value="TWO-COMPONENT RESPONSE REGULATOR"/>
    <property type="match status" value="1"/>
</dbReference>
<dbReference type="PROSITE" id="PS00622">
    <property type="entry name" value="HTH_LUXR_1"/>
    <property type="match status" value="1"/>
</dbReference>
<protein>
    <submittedName>
        <fullName evidence="6">Two component transcriptional regulator, LuxR family</fullName>
    </submittedName>
</protein>
<dbReference type="STRING" id="659014.SAMN04487996_103178"/>
<accession>A0A1G6ZP67</accession>
<dbReference type="GO" id="GO:0000160">
    <property type="term" value="P:phosphorelay signal transduction system"/>
    <property type="evidence" value="ECO:0007669"/>
    <property type="project" value="InterPro"/>
</dbReference>
<evidence type="ECO:0000259" key="5">
    <source>
        <dbReference type="PROSITE" id="PS50110"/>
    </source>
</evidence>
<dbReference type="SUPFAM" id="SSF52172">
    <property type="entry name" value="CheY-like"/>
    <property type="match status" value="1"/>
</dbReference>
<dbReference type="CDD" id="cd06170">
    <property type="entry name" value="LuxR_C_like"/>
    <property type="match status" value="1"/>
</dbReference>
<dbReference type="SMART" id="SM00421">
    <property type="entry name" value="HTH_LUXR"/>
    <property type="match status" value="1"/>
</dbReference>
<dbReference type="Proteomes" id="UP000198748">
    <property type="component" value="Unassembled WGS sequence"/>
</dbReference>
<dbReference type="PROSITE" id="PS50110">
    <property type="entry name" value="RESPONSE_REGULATORY"/>
    <property type="match status" value="1"/>
</dbReference>
<evidence type="ECO:0000313" key="6">
    <source>
        <dbReference type="EMBL" id="SDE04007.1"/>
    </source>
</evidence>
<dbReference type="InterPro" id="IPR001789">
    <property type="entry name" value="Sig_transdc_resp-reg_receiver"/>
</dbReference>
<keyword evidence="1 3" id="KW-0597">Phosphoprotein</keyword>
<dbReference type="InterPro" id="IPR000792">
    <property type="entry name" value="Tscrpt_reg_LuxR_C"/>
</dbReference>
<sequence length="211" mass="23963">MKILIVEDHPLIRMGLKLLISESESKATVTQCDTFPEGLILLDQERFDLLILDIDIPGGENIKMMNMIRNKQPDIIILIHSGYDEQVYALPYIKAGANGFLSKQASHDEFKAALKAVMSKGKYVSYQVQQILLNTIKDNNFGKVMNPITSLSPNEMRVMQLLTEGKWTKEIAAIMNVKENTVSTYKRRIFNKLDVVDSIELSKKVSLLKQF</sequence>
<proteinExistence type="predicted"/>
<feature type="modified residue" description="4-aspartylphosphate" evidence="3">
    <location>
        <position position="53"/>
    </location>
</feature>
<dbReference type="InterPro" id="IPR016032">
    <property type="entry name" value="Sig_transdc_resp-reg_C-effctor"/>
</dbReference>
<dbReference type="GO" id="GO:0003677">
    <property type="term" value="F:DNA binding"/>
    <property type="evidence" value="ECO:0007669"/>
    <property type="project" value="UniProtKB-KW"/>
</dbReference>
<dbReference type="InterPro" id="IPR058245">
    <property type="entry name" value="NreC/VraR/RcsB-like_REC"/>
</dbReference>
<keyword evidence="7" id="KW-1185">Reference proteome</keyword>
<dbReference type="EMBL" id="FNAN01000003">
    <property type="protein sequence ID" value="SDE04007.1"/>
    <property type="molecule type" value="Genomic_DNA"/>
</dbReference>
<dbReference type="PROSITE" id="PS50043">
    <property type="entry name" value="HTH_LUXR_2"/>
    <property type="match status" value="1"/>
</dbReference>
<evidence type="ECO:0000256" key="2">
    <source>
        <dbReference type="ARBA" id="ARBA00023125"/>
    </source>
</evidence>
<dbReference type="Pfam" id="PF00072">
    <property type="entry name" value="Response_reg"/>
    <property type="match status" value="1"/>
</dbReference>
<feature type="domain" description="HTH luxR-type" evidence="4">
    <location>
        <begin position="144"/>
        <end position="209"/>
    </location>
</feature>
<dbReference type="RefSeq" id="WP_090147401.1">
    <property type="nucleotide sequence ID" value="NZ_FNAN01000003.1"/>
</dbReference>
<dbReference type="OrthoDB" id="941065at2"/>
<reference evidence="7" key="1">
    <citation type="submission" date="2016-10" db="EMBL/GenBank/DDBJ databases">
        <authorList>
            <person name="Varghese N."/>
            <person name="Submissions S."/>
        </authorList>
    </citation>
    <scope>NUCLEOTIDE SEQUENCE [LARGE SCALE GENOMIC DNA]</scope>
    <source>
        <strain evidence="7">DSM 25329</strain>
    </source>
</reference>